<dbReference type="InterPro" id="IPR012337">
    <property type="entry name" value="RNaseH-like_sf"/>
</dbReference>
<evidence type="ECO:0000313" key="3">
    <source>
        <dbReference type="Proteomes" id="UP000546126"/>
    </source>
</evidence>
<dbReference type="CDD" id="cd06127">
    <property type="entry name" value="DEDDh"/>
    <property type="match status" value="1"/>
</dbReference>
<protein>
    <submittedName>
        <fullName evidence="2">3'-5' exonuclease</fullName>
    </submittedName>
</protein>
<comment type="caution">
    <text evidence="2">The sequence shown here is derived from an EMBL/GenBank/DDBJ whole genome shotgun (WGS) entry which is preliminary data.</text>
</comment>
<dbReference type="GO" id="GO:0004527">
    <property type="term" value="F:exonuclease activity"/>
    <property type="evidence" value="ECO:0007669"/>
    <property type="project" value="UniProtKB-KW"/>
</dbReference>
<dbReference type="AlphaFoldDB" id="A0A7Y6IWY3"/>
<dbReference type="InterPro" id="IPR036397">
    <property type="entry name" value="RNaseH_sf"/>
</dbReference>
<dbReference type="Proteomes" id="UP000546126">
    <property type="component" value="Unassembled WGS sequence"/>
</dbReference>
<dbReference type="RefSeq" id="WP_175605049.1">
    <property type="nucleotide sequence ID" value="NZ_JABWGO010000012.1"/>
</dbReference>
<reference evidence="2 3" key="1">
    <citation type="submission" date="2020-06" db="EMBL/GenBank/DDBJ databases">
        <authorList>
            <person name="Chanama M."/>
        </authorList>
    </citation>
    <scope>NUCLEOTIDE SEQUENCE [LARGE SCALE GENOMIC DNA]</scope>
    <source>
        <strain evidence="2 3">TBRC6557</strain>
    </source>
</reference>
<keyword evidence="2" id="KW-0540">Nuclease</keyword>
<dbReference type="SUPFAM" id="SSF53098">
    <property type="entry name" value="Ribonuclease H-like"/>
    <property type="match status" value="1"/>
</dbReference>
<dbReference type="EMBL" id="JABWGO010000012">
    <property type="protein sequence ID" value="NUW45591.1"/>
    <property type="molecule type" value="Genomic_DNA"/>
</dbReference>
<proteinExistence type="predicted"/>
<evidence type="ECO:0000259" key="1">
    <source>
        <dbReference type="SMART" id="SM00479"/>
    </source>
</evidence>
<keyword evidence="3" id="KW-1185">Reference proteome</keyword>
<dbReference type="InterPro" id="IPR013520">
    <property type="entry name" value="Ribonucl_H"/>
</dbReference>
<dbReference type="NCBIfam" id="NF005927">
    <property type="entry name" value="PRK07942.1"/>
    <property type="match status" value="1"/>
</dbReference>
<name>A0A7Y6IWY3_9ACTN</name>
<dbReference type="GO" id="GO:0003676">
    <property type="term" value="F:nucleic acid binding"/>
    <property type="evidence" value="ECO:0007669"/>
    <property type="project" value="InterPro"/>
</dbReference>
<keyword evidence="2" id="KW-0378">Hydrolase</keyword>
<organism evidence="2 3">
    <name type="scientific">Nonomuraea rhodomycinica</name>
    <dbReference type="NCBI Taxonomy" id="1712872"/>
    <lineage>
        <taxon>Bacteria</taxon>
        <taxon>Bacillati</taxon>
        <taxon>Actinomycetota</taxon>
        <taxon>Actinomycetes</taxon>
        <taxon>Streptosporangiales</taxon>
        <taxon>Streptosporangiaceae</taxon>
        <taxon>Nonomuraea</taxon>
    </lineage>
</organism>
<keyword evidence="2" id="KW-0269">Exonuclease</keyword>
<dbReference type="Gene3D" id="3.30.420.10">
    <property type="entry name" value="Ribonuclease H-like superfamily/Ribonuclease H"/>
    <property type="match status" value="1"/>
</dbReference>
<feature type="domain" description="Exonuclease" evidence="1">
    <location>
        <begin position="7"/>
        <end position="188"/>
    </location>
</feature>
<evidence type="ECO:0000313" key="2">
    <source>
        <dbReference type="EMBL" id="NUW45591.1"/>
    </source>
</evidence>
<accession>A0A7Y6IWY3</accession>
<sequence length="244" mass="26676">MSWHKGMLCAFDLESTGVHVDTARIVTGCVSLINGTTGEAQTKTLLANPGIDIPEQATAIHGITTEHAREHGDDPAVVTGLLADTLMQRVYDGVPIVGCNVVYDFTLLDRETRRHGLEPFGDRLAAAQPVAIDVYVLDKAIDRYRKGSRKLTDLCSHYGVRIDGAHDASHDAIAAARVAYRIAQRNPRIAGMPLHDLHALQVKAKAEQARSFRDYLAQQGKPHGDVREEWPLIPFTTTPQGVEA</sequence>
<dbReference type="Pfam" id="PF00929">
    <property type="entry name" value="RNase_T"/>
    <property type="match status" value="1"/>
</dbReference>
<gene>
    <name evidence="2" type="ORF">HT134_36575</name>
</gene>
<dbReference type="SMART" id="SM00479">
    <property type="entry name" value="EXOIII"/>
    <property type="match status" value="1"/>
</dbReference>